<keyword evidence="9 16" id="KW-0863">Zinc-finger</keyword>
<evidence type="ECO:0000256" key="17">
    <source>
        <dbReference type="SAM" id="MobiDB-lite"/>
    </source>
</evidence>
<evidence type="ECO:0000256" key="2">
    <source>
        <dbReference type="ARBA" id="ARBA00004460"/>
    </source>
</evidence>
<evidence type="ECO:0000256" key="9">
    <source>
        <dbReference type="ARBA" id="ARBA00022771"/>
    </source>
</evidence>
<keyword evidence="6 18" id="KW-0812">Transmembrane</keyword>
<comment type="subcellular location">
    <subcellularLocation>
        <location evidence="2">Cell projection</location>
        <location evidence="2">Growth cone membrane</location>
        <topology evidence="2">Multi-pass membrane protein</topology>
    </subcellularLocation>
    <subcellularLocation>
        <location evidence="3">Endoplasmic reticulum membrane</location>
        <topology evidence="3">Multi-pass membrane protein</topology>
    </subcellularLocation>
    <subcellularLocation>
        <location evidence="1">Recycling endosome membrane</location>
        <topology evidence="1">Multi-pass membrane protein</topology>
    </subcellularLocation>
</comment>
<feature type="compositionally biased region" description="Acidic residues" evidence="17">
    <location>
        <begin position="281"/>
        <end position="290"/>
    </location>
</feature>
<dbReference type="GO" id="GO:0031175">
    <property type="term" value="P:neuron projection development"/>
    <property type="evidence" value="ECO:0007669"/>
    <property type="project" value="TreeGrafter"/>
</dbReference>
<feature type="compositionally biased region" description="Low complexity" evidence="17">
    <location>
        <begin position="9"/>
        <end position="20"/>
    </location>
</feature>
<evidence type="ECO:0000256" key="12">
    <source>
        <dbReference type="ARBA" id="ARBA00022989"/>
    </source>
</evidence>
<keyword evidence="11" id="KW-0862">Zinc</keyword>
<evidence type="ECO:0000256" key="13">
    <source>
        <dbReference type="ARBA" id="ARBA00023136"/>
    </source>
</evidence>
<dbReference type="GO" id="GO:0055038">
    <property type="term" value="C:recycling endosome membrane"/>
    <property type="evidence" value="ECO:0007669"/>
    <property type="project" value="UniProtKB-SubCell"/>
</dbReference>
<feature type="region of interest" description="Disordered" evidence="17">
    <location>
        <begin position="1"/>
        <end position="33"/>
    </location>
</feature>
<dbReference type="SMART" id="SM00064">
    <property type="entry name" value="FYVE"/>
    <property type="match status" value="1"/>
</dbReference>
<evidence type="ECO:0000256" key="8">
    <source>
        <dbReference type="ARBA" id="ARBA00022753"/>
    </source>
</evidence>
<feature type="transmembrane region" description="Helical" evidence="18">
    <location>
        <begin position="69"/>
        <end position="89"/>
    </location>
</feature>
<feature type="compositionally biased region" description="Polar residues" evidence="17">
    <location>
        <begin position="21"/>
        <end position="33"/>
    </location>
</feature>
<dbReference type="RefSeq" id="XP_041424657.1">
    <property type="nucleotide sequence ID" value="XM_041568723.1"/>
</dbReference>
<name>A0A8J1L523_XENLA</name>
<gene>
    <name evidence="21" type="primary">LOC108696166</name>
</gene>
<evidence type="ECO:0000256" key="18">
    <source>
        <dbReference type="SAM" id="Phobius"/>
    </source>
</evidence>
<dbReference type="Gene3D" id="3.30.40.10">
    <property type="entry name" value="Zinc/RING finger domain, C3HC4 (zinc finger)"/>
    <property type="match status" value="1"/>
</dbReference>
<dbReference type="GO" id="GO:0005789">
    <property type="term" value="C:endoplasmic reticulum membrane"/>
    <property type="evidence" value="ECO:0007669"/>
    <property type="project" value="UniProtKB-SubCell"/>
</dbReference>
<dbReference type="GO" id="GO:0071782">
    <property type="term" value="C:endoplasmic reticulum tubular network"/>
    <property type="evidence" value="ECO:0007669"/>
    <property type="project" value="TreeGrafter"/>
</dbReference>
<dbReference type="GO" id="GO:0071787">
    <property type="term" value="P:endoplasmic reticulum tubular network formation"/>
    <property type="evidence" value="ECO:0007669"/>
    <property type="project" value="InterPro"/>
</dbReference>
<evidence type="ECO:0000256" key="5">
    <source>
        <dbReference type="ARBA" id="ARBA00022475"/>
    </source>
</evidence>
<keyword evidence="8" id="KW-0967">Endosome</keyword>
<dbReference type="InterPro" id="IPR011011">
    <property type="entry name" value="Znf_FYVE_PHD"/>
</dbReference>
<evidence type="ECO:0000256" key="6">
    <source>
        <dbReference type="ARBA" id="ARBA00022692"/>
    </source>
</evidence>
<dbReference type="PROSITE" id="PS50178">
    <property type="entry name" value="ZF_FYVE"/>
    <property type="match status" value="1"/>
</dbReference>
<dbReference type="InterPro" id="IPR013083">
    <property type="entry name" value="Znf_RING/FYVE/PHD"/>
</dbReference>
<keyword evidence="10" id="KW-0256">Endoplasmic reticulum</keyword>
<keyword evidence="13 18" id="KW-0472">Membrane</keyword>
<dbReference type="SUPFAM" id="SSF57903">
    <property type="entry name" value="FYVE/PHD zinc finger"/>
    <property type="match status" value="1"/>
</dbReference>
<dbReference type="GO" id="GO:0045773">
    <property type="term" value="P:positive regulation of axon extension"/>
    <property type="evidence" value="ECO:0007669"/>
    <property type="project" value="TreeGrafter"/>
</dbReference>
<feature type="domain" description="FYVE-type" evidence="19">
    <location>
        <begin position="348"/>
        <end position="415"/>
    </location>
</feature>
<evidence type="ECO:0000256" key="3">
    <source>
        <dbReference type="ARBA" id="ARBA00004477"/>
    </source>
</evidence>
<evidence type="ECO:0000259" key="19">
    <source>
        <dbReference type="PROSITE" id="PS50178"/>
    </source>
</evidence>
<evidence type="ECO:0000256" key="7">
    <source>
        <dbReference type="ARBA" id="ARBA00022723"/>
    </source>
</evidence>
<feature type="region of interest" description="Disordered" evidence="17">
    <location>
        <begin position="257"/>
        <end position="290"/>
    </location>
</feature>
<keyword evidence="5" id="KW-1003">Cell membrane</keyword>
<dbReference type="PANTHER" id="PTHR14543">
    <property type="entry name" value="PROTRUDIN"/>
    <property type="match status" value="1"/>
</dbReference>
<keyword evidence="20" id="KW-1185">Reference proteome</keyword>
<evidence type="ECO:0000313" key="21">
    <source>
        <dbReference type="RefSeq" id="XP_041424657.1"/>
    </source>
</evidence>
<evidence type="ECO:0000256" key="16">
    <source>
        <dbReference type="PROSITE-ProRule" id="PRU00091"/>
    </source>
</evidence>
<dbReference type="Proteomes" id="UP000186698">
    <property type="component" value="Chromosome 7L"/>
</dbReference>
<accession>A0A8J1L523</accession>
<evidence type="ECO:0000256" key="14">
    <source>
        <dbReference type="ARBA" id="ARBA00023273"/>
    </source>
</evidence>
<reference evidence="21" key="1">
    <citation type="submission" date="2025-08" db="UniProtKB">
        <authorList>
            <consortium name="RefSeq"/>
        </authorList>
    </citation>
    <scope>IDENTIFICATION</scope>
    <source>
        <strain evidence="21">J_2021</strain>
        <tissue evidence="21">Erythrocytes</tissue>
    </source>
</reference>
<dbReference type="GO" id="GO:0008270">
    <property type="term" value="F:zinc ion binding"/>
    <property type="evidence" value="ECO:0007669"/>
    <property type="project" value="UniProtKB-KW"/>
</dbReference>
<dbReference type="GO" id="GO:0032584">
    <property type="term" value="C:growth cone membrane"/>
    <property type="evidence" value="ECO:0007669"/>
    <property type="project" value="UniProtKB-SubCell"/>
</dbReference>
<feature type="transmembrane region" description="Helical" evidence="18">
    <location>
        <begin position="95"/>
        <end position="114"/>
    </location>
</feature>
<dbReference type="FunFam" id="3.30.40.10:FF:000102">
    <property type="entry name" value="protrudin isoform X2"/>
    <property type="match status" value="1"/>
</dbReference>
<evidence type="ECO:0000256" key="11">
    <source>
        <dbReference type="ARBA" id="ARBA00022833"/>
    </source>
</evidence>
<organism evidence="20 21">
    <name type="scientific">Xenopus laevis</name>
    <name type="common">African clawed frog</name>
    <dbReference type="NCBI Taxonomy" id="8355"/>
    <lineage>
        <taxon>Eukaryota</taxon>
        <taxon>Metazoa</taxon>
        <taxon>Chordata</taxon>
        <taxon>Craniata</taxon>
        <taxon>Vertebrata</taxon>
        <taxon>Euteleostomi</taxon>
        <taxon>Amphibia</taxon>
        <taxon>Batrachia</taxon>
        <taxon>Anura</taxon>
        <taxon>Pipoidea</taxon>
        <taxon>Pipidae</taxon>
        <taxon>Xenopodinae</taxon>
        <taxon>Xenopus</taxon>
        <taxon>Xenopus</taxon>
    </lineage>
</organism>
<keyword evidence="7" id="KW-0479">Metal-binding</keyword>
<dbReference type="CDD" id="cd15723">
    <property type="entry name" value="FYVE_protrudin"/>
    <property type="match status" value="1"/>
</dbReference>
<dbReference type="GO" id="GO:0016192">
    <property type="term" value="P:vesicle-mediated transport"/>
    <property type="evidence" value="ECO:0007669"/>
    <property type="project" value="InterPro"/>
</dbReference>
<dbReference type="GeneID" id="108696166"/>
<evidence type="ECO:0000256" key="10">
    <source>
        <dbReference type="ARBA" id="ARBA00022824"/>
    </source>
</evidence>
<sequence>MQAAERDASSLGSSSWSESSPTMTESHSESPQSTAKSQAFDLFNLVVSYKRIEIYLEPIKDSWEGIKYLLRWQMPLCSVFICITLNIFLLTLNEVAWFSVGALLISIPALIGYLQEMSKIHIPEPELARRKYYSVRREELQKVKLSRQEAVAEFKSFLIHLESILNLICGSCERVYQVMYWQNPAASFQFYGLLLGAVCILYLLPLYWVLAIVNSTLFLKNSDFYRVVAECKASLKQKGSTESISIGPAAPCQEVENGSILDRTPTPVPTSSEDLSPGSVEEAEEAEPDDEFKDAIEEQQLMTMDEDDVSQCSAEYDNLQDNGFLSKNEVIKSKVSKLTEKLRKRYPTNNLGTCTGCNATFSVLTRKRRSCTNCGNILCSRCCSYKVPKSVMGATAPDAQRETVFVCGICNQALSK</sequence>
<dbReference type="InterPro" id="IPR017455">
    <property type="entry name" value="Znf_FYVE-rel"/>
</dbReference>
<feature type="transmembrane region" description="Helical" evidence="18">
    <location>
        <begin position="190"/>
        <end position="210"/>
    </location>
</feature>
<evidence type="ECO:0000256" key="1">
    <source>
        <dbReference type="ARBA" id="ARBA00004195"/>
    </source>
</evidence>
<dbReference type="AlphaFoldDB" id="A0A8J1L523"/>
<dbReference type="Pfam" id="PF01363">
    <property type="entry name" value="FYVE"/>
    <property type="match status" value="1"/>
</dbReference>
<evidence type="ECO:0000256" key="4">
    <source>
        <dbReference type="ARBA" id="ARBA00015523"/>
    </source>
</evidence>
<keyword evidence="12 18" id="KW-1133">Transmembrane helix</keyword>
<protein>
    <recommendedName>
        <fullName evidence="4">Protrudin</fullName>
    </recommendedName>
    <alternativeName>
        <fullName evidence="15">Zinc finger FYVE domain-containing protein 27</fullName>
    </alternativeName>
</protein>
<evidence type="ECO:0000313" key="20">
    <source>
        <dbReference type="Proteomes" id="UP000186698"/>
    </source>
</evidence>
<proteinExistence type="predicted"/>
<dbReference type="GO" id="GO:0048011">
    <property type="term" value="P:neurotrophin TRK receptor signaling pathway"/>
    <property type="evidence" value="ECO:0007669"/>
    <property type="project" value="TreeGrafter"/>
</dbReference>
<dbReference type="InterPro" id="IPR000306">
    <property type="entry name" value="Znf_FYVE"/>
</dbReference>
<evidence type="ECO:0000256" key="15">
    <source>
        <dbReference type="ARBA" id="ARBA00032025"/>
    </source>
</evidence>
<dbReference type="PANTHER" id="PTHR14543:SF1">
    <property type="entry name" value="PROTRUDIN"/>
    <property type="match status" value="1"/>
</dbReference>
<dbReference type="InterPro" id="IPR042405">
    <property type="entry name" value="Protrudin"/>
</dbReference>
<dbReference type="GO" id="GO:0072659">
    <property type="term" value="P:protein localization to plasma membrane"/>
    <property type="evidence" value="ECO:0007669"/>
    <property type="project" value="InterPro"/>
</dbReference>
<keyword evidence="14" id="KW-0966">Cell projection</keyword>